<comment type="caution">
    <text evidence="2">The sequence shown here is derived from an EMBL/GenBank/DDBJ whole genome shotgun (WGS) entry which is preliminary data.</text>
</comment>
<organism evidence="2 3">
    <name type="scientific">Paenibacillus sabuli</name>
    <dbReference type="NCBI Taxonomy" id="2772509"/>
    <lineage>
        <taxon>Bacteria</taxon>
        <taxon>Bacillati</taxon>
        <taxon>Bacillota</taxon>
        <taxon>Bacilli</taxon>
        <taxon>Bacillales</taxon>
        <taxon>Paenibacillaceae</taxon>
        <taxon>Paenibacillus</taxon>
    </lineage>
</organism>
<feature type="chain" id="PRO_5036689269" evidence="1">
    <location>
        <begin position="22"/>
        <end position="289"/>
    </location>
</feature>
<protein>
    <submittedName>
        <fullName evidence="2">FAD-dependent oxidoreductase</fullName>
    </submittedName>
</protein>
<dbReference type="Pfam" id="PF12831">
    <property type="entry name" value="FAD_oxidored"/>
    <property type="match status" value="1"/>
</dbReference>
<evidence type="ECO:0000313" key="2">
    <source>
        <dbReference type="EMBL" id="MBD2847817.1"/>
    </source>
</evidence>
<dbReference type="SUPFAM" id="SSF51905">
    <property type="entry name" value="FAD/NAD(P)-binding domain"/>
    <property type="match status" value="1"/>
</dbReference>
<gene>
    <name evidence="2" type="ORF">IDH44_21700</name>
</gene>
<dbReference type="RefSeq" id="WP_190920918.1">
    <property type="nucleotide sequence ID" value="NZ_JACXIZ010000045.1"/>
</dbReference>
<evidence type="ECO:0000313" key="3">
    <source>
        <dbReference type="Proteomes" id="UP000621560"/>
    </source>
</evidence>
<feature type="signal peptide" evidence="1">
    <location>
        <begin position="1"/>
        <end position="21"/>
    </location>
</feature>
<accession>A0A927GUL0</accession>
<dbReference type="InterPro" id="IPR036188">
    <property type="entry name" value="FAD/NAD-bd_sf"/>
</dbReference>
<reference evidence="2" key="1">
    <citation type="submission" date="2020-09" db="EMBL/GenBank/DDBJ databases">
        <title>A novel bacterium of genus Paenibacillus, isolated from South China Sea.</title>
        <authorList>
            <person name="Huang H."/>
            <person name="Mo K."/>
            <person name="Hu Y."/>
        </authorList>
    </citation>
    <scope>NUCLEOTIDE SEQUENCE</scope>
    <source>
        <strain evidence="2">IB182496</strain>
    </source>
</reference>
<dbReference type="AlphaFoldDB" id="A0A927GUL0"/>
<keyword evidence="3" id="KW-1185">Reference proteome</keyword>
<sequence length="289" mass="30993">MPNHVASLLVCGATFRGLAAAAAAAQAGLDVIVIERSALVGHEYIDAFHPGSRYGAPRTALARAFQADARARNLQEEGGPLHLPALHPLLCALIKRSGLDVRFLTELVGITAGEEIYRIEIADAAGLHELRASRILDTTSTRLSTPGEPAWPDAARLNAYVHGGASTDGQASPAALPPLFDERLQVRQGRYPAERIVGLELPPTSSWQEARAALYSLWASRPEAWRPWTIAATAGAFEVRPAQTAQRLHERWTWEPSAAADNPLAALDAGARLFGTREAKGHATVSTEK</sequence>
<dbReference type="EMBL" id="JACXIZ010000045">
    <property type="protein sequence ID" value="MBD2847817.1"/>
    <property type="molecule type" value="Genomic_DNA"/>
</dbReference>
<proteinExistence type="predicted"/>
<dbReference type="Gene3D" id="3.50.50.60">
    <property type="entry name" value="FAD/NAD(P)-binding domain"/>
    <property type="match status" value="1"/>
</dbReference>
<evidence type="ECO:0000256" key="1">
    <source>
        <dbReference type="SAM" id="SignalP"/>
    </source>
</evidence>
<name>A0A927GUL0_9BACL</name>
<dbReference type="Proteomes" id="UP000621560">
    <property type="component" value="Unassembled WGS sequence"/>
</dbReference>
<keyword evidence="1" id="KW-0732">Signal</keyword>